<dbReference type="EMBL" id="SDRB02010838">
    <property type="protein sequence ID" value="THG03961.1"/>
    <property type="molecule type" value="Genomic_DNA"/>
</dbReference>
<evidence type="ECO:0000256" key="1">
    <source>
        <dbReference type="SAM" id="MobiDB-lite"/>
    </source>
</evidence>
<proteinExistence type="predicted"/>
<accession>A0A4S4DLW7</accession>
<gene>
    <name evidence="2" type="ORF">TEA_027631</name>
</gene>
<feature type="region of interest" description="Disordered" evidence="1">
    <location>
        <begin position="1"/>
        <end position="24"/>
    </location>
</feature>
<name>A0A4S4DLW7_CAMSN</name>
<keyword evidence="3" id="KW-1185">Reference proteome</keyword>
<dbReference type="AlphaFoldDB" id="A0A4S4DLW7"/>
<evidence type="ECO:0000313" key="3">
    <source>
        <dbReference type="Proteomes" id="UP000306102"/>
    </source>
</evidence>
<sequence>MIQSRTRHCELSPAPSRTNDHRTETAPCPILMTTVQQQHHHCEGSTVLVRGKSYPITIPMTTGQHHRCNGFTVVRKCKSKRVRKSSCPLPHKQTTINSYPVVRKCKSKRVRKSSCPLPHKQTTINSYPSRQKLLALKKSSSANQLGKNNIKIPVN</sequence>
<protein>
    <submittedName>
        <fullName evidence="2">Uncharacterized protein</fullName>
    </submittedName>
</protein>
<evidence type="ECO:0000313" key="2">
    <source>
        <dbReference type="EMBL" id="THG03961.1"/>
    </source>
</evidence>
<organism evidence="2 3">
    <name type="scientific">Camellia sinensis var. sinensis</name>
    <name type="common">China tea</name>
    <dbReference type="NCBI Taxonomy" id="542762"/>
    <lineage>
        <taxon>Eukaryota</taxon>
        <taxon>Viridiplantae</taxon>
        <taxon>Streptophyta</taxon>
        <taxon>Embryophyta</taxon>
        <taxon>Tracheophyta</taxon>
        <taxon>Spermatophyta</taxon>
        <taxon>Magnoliopsida</taxon>
        <taxon>eudicotyledons</taxon>
        <taxon>Gunneridae</taxon>
        <taxon>Pentapetalae</taxon>
        <taxon>asterids</taxon>
        <taxon>Ericales</taxon>
        <taxon>Theaceae</taxon>
        <taxon>Camellia</taxon>
    </lineage>
</organism>
<dbReference type="Proteomes" id="UP000306102">
    <property type="component" value="Unassembled WGS sequence"/>
</dbReference>
<comment type="caution">
    <text evidence="2">The sequence shown here is derived from an EMBL/GenBank/DDBJ whole genome shotgun (WGS) entry which is preliminary data.</text>
</comment>
<reference evidence="2 3" key="1">
    <citation type="journal article" date="2018" name="Proc. Natl. Acad. Sci. U.S.A.">
        <title>Draft genome sequence of Camellia sinensis var. sinensis provides insights into the evolution of the tea genome and tea quality.</title>
        <authorList>
            <person name="Wei C."/>
            <person name="Yang H."/>
            <person name="Wang S."/>
            <person name="Zhao J."/>
            <person name="Liu C."/>
            <person name="Gao L."/>
            <person name="Xia E."/>
            <person name="Lu Y."/>
            <person name="Tai Y."/>
            <person name="She G."/>
            <person name="Sun J."/>
            <person name="Cao H."/>
            <person name="Tong W."/>
            <person name="Gao Q."/>
            <person name="Li Y."/>
            <person name="Deng W."/>
            <person name="Jiang X."/>
            <person name="Wang W."/>
            <person name="Chen Q."/>
            <person name="Zhang S."/>
            <person name="Li H."/>
            <person name="Wu J."/>
            <person name="Wang P."/>
            <person name="Li P."/>
            <person name="Shi C."/>
            <person name="Zheng F."/>
            <person name="Jian J."/>
            <person name="Huang B."/>
            <person name="Shan D."/>
            <person name="Shi M."/>
            <person name="Fang C."/>
            <person name="Yue Y."/>
            <person name="Li F."/>
            <person name="Li D."/>
            <person name="Wei S."/>
            <person name="Han B."/>
            <person name="Jiang C."/>
            <person name="Yin Y."/>
            <person name="Xia T."/>
            <person name="Zhang Z."/>
            <person name="Bennetzen J.L."/>
            <person name="Zhao S."/>
            <person name="Wan X."/>
        </authorList>
    </citation>
    <scope>NUCLEOTIDE SEQUENCE [LARGE SCALE GENOMIC DNA]</scope>
    <source>
        <strain evidence="3">cv. Shuchazao</strain>
        <tissue evidence="2">Leaf</tissue>
    </source>
</reference>